<evidence type="ECO:0000313" key="1">
    <source>
        <dbReference type="EMBL" id="MZQ84730.1"/>
    </source>
</evidence>
<keyword evidence="2" id="KW-1185">Reference proteome</keyword>
<dbReference type="Proteomes" id="UP000481087">
    <property type="component" value="Unassembled WGS sequence"/>
</dbReference>
<dbReference type="AlphaFoldDB" id="A0A6L8V634"/>
<reference evidence="1 2" key="1">
    <citation type="submission" date="2019-12" db="EMBL/GenBank/DDBJ databases">
        <title>Paenibacillus sp. nov. sp. isolated from soil.</title>
        <authorList>
            <person name="Kim J."/>
            <person name="Jeong S.E."/>
            <person name="Jung H.S."/>
            <person name="Jeon C.O."/>
        </authorList>
    </citation>
    <scope>NUCLEOTIDE SEQUENCE [LARGE SCALE GENOMIC DNA]</scope>
    <source>
        <strain evidence="1 2">5J-6</strain>
    </source>
</reference>
<comment type="caution">
    <text evidence="1">The sequence shown here is derived from an EMBL/GenBank/DDBJ whole genome shotgun (WGS) entry which is preliminary data.</text>
</comment>
<name>A0A6L8V634_9BACL</name>
<evidence type="ECO:0000313" key="2">
    <source>
        <dbReference type="Proteomes" id="UP000481087"/>
    </source>
</evidence>
<proteinExistence type="predicted"/>
<dbReference type="EMBL" id="WTUZ01000022">
    <property type="protein sequence ID" value="MZQ84730.1"/>
    <property type="molecule type" value="Genomic_DNA"/>
</dbReference>
<protein>
    <submittedName>
        <fullName evidence="1">Uncharacterized protein</fullName>
    </submittedName>
</protein>
<sequence>MSAPTSDNFSAFASLNRYFALIETSKPTMQQAEDAAALLCRIYGAANEEELLLQGNSELIDIYTEMKAKILKAAM</sequence>
<gene>
    <name evidence="1" type="ORF">GQF01_21720</name>
</gene>
<dbReference type="RefSeq" id="WP_161408795.1">
    <property type="nucleotide sequence ID" value="NZ_WTUZ01000022.1"/>
</dbReference>
<organism evidence="1 2">
    <name type="scientific">Paenibacillus silvestris</name>
    <dbReference type="NCBI Taxonomy" id="2606219"/>
    <lineage>
        <taxon>Bacteria</taxon>
        <taxon>Bacillati</taxon>
        <taxon>Bacillota</taxon>
        <taxon>Bacilli</taxon>
        <taxon>Bacillales</taxon>
        <taxon>Paenibacillaceae</taxon>
        <taxon>Paenibacillus</taxon>
    </lineage>
</organism>
<accession>A0A6L8V634</accession>